<accession>A0ABD1KZS0</accession>
<dbReference type="InterPro" id="IPR035897">
    <property type="entry name" value="Toll_tir_struct_dom_sf"/>
</dbReference>
<dbReference type="SUPFAM" id="SSF52200">
    <property type="entry name" value="Toll/Interleukin receptor TIR domain"/>
    <property type="match status" value="2"/>
</dbReference>
<sequence length="338" mass="39241">MEKAKWRYDVFLSFRIKDTRDSFTGNLYNALRNARISTFMEDCELKGGDRITPTIFRAIEASRISIVVFSQNYAHSSWCLYDLVKINECRKAFGQVVLPIFYDVDPSDVRLQRGTFGEAMDVHDYRFRSDLERIQEWRSVLYQIACLSGYSFRIGDRYEYELIEDIVEWVTRTVSRFGIFLSYSQEDTGYSFTGFLNNALSRSGFQTFMVGDQISQSTIPAIESSRLSIIVFSPNYARSSSCLDELLTILERMKVKNQLVWPIFYKVEPSDVRHQKNSYGEAMTEHENMLGSGCEKVRQWRSALLQVANLKGWHLKIGYDYELIEKIVELAIKISNGL</sequence>
<dbReference type="Pfam" id="PF01582">
    <property type="entry name" value="TIR"/>
    <property type="match status" value="2"/>
</dbReference>
<gene>
    <name evidence="3" type="ORF">Fmac_030643</name>
</gene>
<dbReference type="PANTHER" id="PTHR32009">
    <property type="entry name" value="TMV RESISTANCE PROTEIN N-LIKE"/>
    <property type="match status" value="1"/>
</dbReference>
<keyword evidence="4" id="KW-1185">Reference proteome</keyword>
<dbReference type="EMBL" id="JBGMDY010000011">
    <property type="protein sequence ID" value="KAL2316767.1"/>
    <property type="molecule type" value="Genomic_DNA"/>
</dbReference>
<evidence type="ECO:0000313" key="3">
    <source>
        <dbReference type="EMBL" id="KAL2316767.1"/>
    </source>
</evidence>
<name>A0ABD1KZS0_9FABA</name>
<protein>
    <recommendedName>
        <fullName evidence="2">TIR domain-containing protein</fullName>
    </recommendedName>
</protein>
<dbReference type="FunFam" id="3.40.50.10140:FF:000007">
    <property type="entry name" value="Disease resistance protein (TIR-NBS-LRR class)"/>
    <property type="match status" value="1"/>
</dbReference>
<dbReference type="PROSITE" id="PS50104">
    <property type="entry name" value="TIR"/>
    <property type="match status" value="2"/>
</dbReference>
<evidence type="ECO:0000313" key="4">
    <source>
        <dbReference type="Proteomes" id="UP001603857"/>
    </source>
</evidence>
<dbReference type="Proteomes" id="UP001603857">
    <property type="component" value="Unassembled WGS sequence"/>
</dbReference>
<dbReference type="Gene3D" id="3.40.50.10140">
    <property type="entry name" value="Toll/interleukin-1 receptor homology (TIR) domain"/>
    <property type="match status" value="2"/>
</dbReference>
<keyword evidence="1" id="KW-0520">NAD</keyword>
<dbReference type="PANTHER" id="PTHR32009:SF106">
    <property type="entry name" value="TIR DOMAIN-CONTAINING PROTEIN"/>
    <property type="match status" value="1"/>
</dbReference>
<dbReference type="AlphaFoldDB" id="A0ABD1KZS0"/>
<evidence type="ECO:0000256" key="1">
    <source>
        <dbReference type="ARBA" id="ARBA00023027"/>
    </source>
</evidence>
<organism evidence="3 4">
    <name type="scientific">Flemingia macrophylla</name>
    <dbReference type="NCBI Taxonomy" id="520843"/>
    <lineage>
        <taxon>Eukaryota</taxon>
        <taxon>Viridiplantae</taxon>
        <taxon>Streptophyta</taxon>
        <taxon>Embryophyta</taxon>
        <taxon>Tracheophyta</taxon>
        <taxon>Spermatophyta</taxon>
        <taxon>Magnoliopsida</taxon>
        <taxon>eudicotyledons</taxon>
        <taxon>Gunneridae</taxon>
        <taxon>Pentapetalae</taxon>
        <taxon>rosids</taxon>
        <taxon>fabids</taxon>
        <taxon>Fabales</taxon>
        <taxon>Fabaceae</taxon>
        <taxon>Papilionoideae</taxon>
        <taxon>50 kb inversion clade</taxon>
        <taxon>NPAAA clade</taxon>
        <taxon>indigoferoid/millettioid clade</taxon>
        <taxon>Phaseoleae</taxon>
        <taxon>Flemingia</taxon>
    </lineage>
</organism>
<proteinExistence type="predicted"/>
<comment type="caution">
    <text evidence="3">The sequence shown here is derived from an EMBL/GenBank/DDBJ whole genome shotgun (WGS) entry which is preliminary data.</text>
</comment>
<feature type="domain" description="TIR" evidence="2">
    <location>
        <begin position="175"/>
        <end position="335"/>
    </location>
</feature>
<evidence type="ECO:0000259" key="2">
    <source>
        <dbReference type="PROSITE" id="PS50104"/>
    </source>
</evidence>
<dbReference type="InterPro" id="IPR000157">
    <property type="entry name" value="TIR_dom"/>
</dbReference>
<dbReference type="SMART" id="SM00255">
    <property type="entry name" value="TIR"/>
    <property type="match status" value="2"/>
</dbReference>
<reference evidence="3 4" key="1">
    <citation type="submission" date="2024-08" db="EMBL/GenBank/DDBJ databases">
        <title>Insights into the chromosomal genome structure of Flemingia macrophylla.</title>
        <authorList>
            <person name="Ding Y."/>
            <person name="Zhao Y."/>
            <person name="Bi W."/>
            <person name="Wu M."/>
            <person name="Zhao G."/>
            <person name="Gong Y."/>
            <person name="Li W."/>
            <person name="Zhang P."/>
        </authorList>
    </citation>
    <scope>NUCLEOTIDE SEQUENCE [LARGE SCALE GENOMIC DNA]</scope>
    <source>
        <strain evidence="3">DYQJB</strain>
        <tissue evidence="3">Leaf</tissue>
    </source>
</reference>
<feature type="domain" description="TIR" evidence="2">
    <location>
        <begin position="6"/>
        <end position="174"/>
    </location>
</feature>